<feature type="transmembrane region" description="Helical" evidence="5">
    <location>
        <begin position="191"/>
        <end position="224"/>
    </location>
</feature>
<accession>A0A538TKV4</accession>
<organism evidence="7 8">
    <name type="scientific">Eiseniibacteriota bacterium</name>
    <dbReference type="NCBI Taxonomy" id="2212470"/>
    <lineage>
        <taxon>Bacteria</taxon>
        <taxon>Candidatus Eiseniibacteriota</taxon>
    </lineage>
</organism>
<sequence length="421" mass="46973">MAYYLYLLFIISYFLHLGARVPVLGAIRFDLGLVVLIFAAIFLAGKRRSQPKVGSTNTILAILGAYVILTLPLVRWPGSVLNTGIPNLVKAVVFFYYTVALIDSPKKLRTFVWIFVLCQVFRVAEPYYLHVTQGYWGSTTTMSEGEMWEQMDRLSGAPFDIVNPNGLAFVITSVYPFLHYLSFTRSILARLLYWVSIPVLLQSLLLTASRTGFLAFGIIMFGIFMKSRRKALLLIVFIAGAAIVFGSLNELQKDRFLSIYRSDVPGAETAHGRNEAVWHNFAAGMARPIFGHGLGTSMEVNANLLGRAQPAHNLYAETFQELGALGLIIVIALVVSIFANFRHVRRDLARIPRLDPYYTQLASAMEVWLLMNLLFSWASYGLSSYEWYLFGGLSVVFRRFVAQAISAGAAPAPPEQVPRAS</sequence>
<evidence type="ECO:0000259" key="6">
    <source>
        <dbReference type="Pfam" id="PF04932"/>
    </source>
</evidence>
<feature type="transmembrane region" description="Helical" evidence="5">
    <location>
        <begin position="322"/>
        <end position="341"/>
    </location>
</feature>
<protein>
    <recommendedName>
        <fullName evidence="6">O-antigen ligase-related domain-containing protein</fullName>
    </recommendedName>
</protein>
<evidence type="ECO:0000256" key="3">
    <source>
        <dbReference type="ARBA" id="ARBA00022989"/>
    </source>
</evidence>
<keyword evidence="2 5" id="KW-0812">Transmembrane</keyword>
<feature type="transmembrane region" description="Helical" evidence="5">
    <location>
        <begin position="231"/>
        <end position="248"/>
    </location>
</feature>
<dbReference type="PANTHER" id="PTHR37422">
    <property type="entry name" value="TEICHURONIC ACID BIOSYNTHESIS PROTEIN TUAE"/>
    <property type="match status" value="1"/>
</dbReference>
<dbReference type="PANTHER" id="PTHR37422:SF13">
    <property type="entry name" value="LIPOPOLYSACCHARIDE BIOSYNTHESIS PROTEIN PA4999-RELATED"/>
    <property type="match status" value="1"/>
</dbReference>
<evidence type="ECO:0000256" key="1">
    <source>
        <dbReference type="ARBA" id="ARBA00004141"/>
    </source>
</evidence>
<keyword evidence="3 5" id="KW-1133">Transmembrane helix</keyword>
<keyword evidence="4 5" id="KW-0472">Membrane</keyword>
<comment type="caution">
    <text evidence="7">The sequence shown here is derived from an EMBL/GenBank/DDBJ whole genome shotgun (WGS) entry which is preliminary data.</text>
</comment>
<dbReference type="GO" id="GO:0016020">
    <property type="term" value="C:membrane"/>
    <property type="evidence" value="ECO:0007669"/>
    <property type="project" value="UniProtKB-SubCell"/>
</dbReference>
<feature type="transmembrane region" description="Helical" evidence="5">
    <location>
        <begin position="361"/>
        <end position="380"/>
    </location>
</feature>
<dbReference type="InterPro" id="IPR007016">
    <property type="entry name" value="O-antigen_ligase-rel_domated"/>
</dbReference>
<dbReference type="EMBL" id="VBOZ01000025">
    <property type="protein sequence ID" value="TMQ64250.1"/>
    <property type="molecule type" value="Genomic_DNA"/>
</dbReference>
<gene>
    <name evidence="7" type="ORF">E6K79_08205</name>
</gene>
<evidence type="ECO:0000256" key="5">
    <source>
        <dbReference type="SAM" id="Phobius"/>
    </source>
</evidence>
<feature type="transmembrane region" description="Helical" evidence="5">
    <location>
        <begin position="57"/>
        <end position="74"/>
    </location>
</feature>
<reference evidence="7 8" key="1">
    <citation type="journal article" date="2019" name="Nat. Microbiol.">
        <title>Mediterranean grassland soil C-N compound turnover is dependent on rainfall and depth, and is mediated by genomically divergent microorganisms.</title>
        <authorList>
            <person name="Diamond S."/>
            <person name="Andeer P.F."/>
            <person name="Li Z."/>
            <person name="Crits-Christoph A."/>
            <person name="Burstein D."/>
            <person name="Anantharaman K."/>
            <person name="Lane K.R."/>
            <person name="Thomas B.C."/>
            <person name="Pan C."/>
            <person name="Northen T.R."/>
            <person name="Banfield J.F."/>
        </authorList>
    </citation>
    <scope>NUCLEOTIDE SEQUENCE [LARGE SCALE GENOMIC DNA]</scope>
    <source>
        <strain evidence="7">WS_9</strain>
    </source>
</reference>
<evidence type="ECO:0000313" key="7">
    <source>
        <dbReference type="EMBL" id="TMQ64250.1"/>
    </source>
</evidence>
<name>A0A538TKV4_UNCEI</name>
<comment type="subcellular location">
    <subcellularLocation>
        <location evidence="1">Membrane</location>
        <topology evidence="1">Multi-pass membrane protein</topology>
    </subcellularLocation>
</comment>
<dbReference type="Proteomes" id="UP000317691">
    <property type="component" value="Unassembled WGS sequence"/>
</dbReference>
<dbReference type="Pfam" id="PF04932">
    <property type="entry name" value="Wzy_C"/>
    <property type="match status" value="1"/>
</dbReference>
<feature type="transmembrane region" description="Helical" evidence="5">
    <location>
        <begin position="80"/>
        <end position="99"/>
    </location>
</feature>
<evidence type="ECO:0000313" key="8">
    <source>
        <dbReference type="Proteomes" id="UP000317691"/>
    </source>
</evidence>
<evidence type="ECO:0000256" key="2">
    <source>
        <dbReference type="ARBA" id="ARBA00022692"/>
    </source>
</evidence>
<feature type="transmembrane region" description="Helical" evidence="5">
    <location>
        <begin position="27"/>
        <end position="45"/>
    </location>
</feature>
<evidence type="ECO:0000256" key="4">
    <source>
        <dbReference type="ARBA" id="ARBA00023136"/>
    </source>
</evidence>
<proteinExistence type="predicted"/>
<feature type="domain" description="O-antigen ligase-related" evidence="6">
    <location>
        <begin position="203"/>
        <end position="331"/>
    </location>
</feature>
<dbReference type="InterPro" id="IPR051533">
    <property type="entry name" value="WaaL-like"/>
</dbReference>
<dbReference type="AlphaFoldDB" id="A0A538TKV4"/>
<feature type="transmembrane region" description="Helical" evidence="5">
    <location>
        <begin position="5"/>
        <end position="21"/>
    </location>
</feature>